<evidence type="ECO:0000256" key="2">
    <source>
        <dbReference type="SAM" id="Phobius"/>
    </source>
</evidence>
<proteinExistence type="predicted"/>
<accession>A0A9W9YLK2</accession>
<feature type="region of interest" description="Disordered" evidence="1">
    <location>
        <begin position="317"/>
        <end position="386"/>
    </location>
</feature>
<evidence type="ECO:0000313" key="4">
    <source>
        <dbReference type="Proteomes" id="UP001163046"/>
    </source>
</evidence>
<dbReference type="Proteomes" id="UP001163046">
    <property type="component" value="Unassembled WGS sequence"/>
</dbReference>
<protein>
    <submittedName>
        <fullName evidence="3">Uncharacterized protein</fullName>
    </submittedName>
</protein>
<comment type="caution">
    <text evidence="3">The sequence shown here is derived from an EMBL/GenBank/DDBJ whole genome shotgun (WGS) entry which is preliminary data.</text>
</comment>
<evidence type="ECO:0000313" key="3">
    <source>
        <dbReference type="EMBL" id="KAJ7351705.1"/>
    </source>
</evidence>
<feature type="compositionally biased region" description="Polar residues" evidence="1">
    <location>
        <begin position="123"/>
        <end position="140"/>
    </location>
</feature>
<feature type="region of interest" description="Disordered" evidence="1">
    <location>
        <begin position="115"/>
        <end position="140"/>
    </location>
</feature>
<keyword evidence="4" id="KW-1185">Reference proteome</keyword>
<evidence type="ECO:0000256" key="1">
    <source>
        <dbReference type="SAM" id="MobiDB-lite"/>
    </source>
</evidence>
<sequence>MVNISDYKSIYLPQHWYNCRVDVASSWYIGCGGSEVPFRNHNLFEIVRGVDPSDFPYFLKVNRGATDTDLLEGKIIKLGILFHINALFQAHSYDKATGHDFDIIIAIKRTSMTGHMGNKMKTTHTQAPTRPSPGREQSSNDTCCPGLIAAFTVSILVVVVIVGFLVYRRRYSNVSKKPHLNSAKREVRKYSELANKPAHESDGENVYKTLDIGHIREPPIYAPNYQVPCRNKETNSTDDHLNPGHVYAPLNNTGVYTIYGRGNTLEAVYRDPALDTGKKSKHHGPIRVEQAVYNFMEDLSIPVHNVVDERYLEASKGPSHYGPMYPDNKTLEQPSPDDAKEHDDSEYTNVPVYNVHEEKPNPGVSTEDEGYGTRNSQDLDPVFNVL</sequence>
<organism evidence="3 4">
    <name type="scientific">Desmophyllum pertusum</name>
    <dbReference type="NCBI Taxonomy" id="174260"/>
    <lineage>
        <taxon>Eukaryota</taxon>
        <taxon>Metazoa</taxon>
        <taxon>Cnidaria</taxon>
        <taxon>Anthozoa</taxon>
        <taxon>Hexacorallia</taxon>
        <taxon>Scleractinia</taxon>
        <taxon>Caryophylliina</taxon>
        <taxon>Caryophylliidae</taxon>
        <taxon>Desmophyllum</taxon>
    </lineage>
</organism>
<gene>
    <name evidence="3" type="ORF">OS493_035965</name>
</gene>
<reference evidence="3" key="1">
    <citation type="submission" date="2023-01" db="EMBL/GenBank/DDBJ databases">
        <title>Genome assembly of the deep-sea coral Lophelia pertusa.</title>
        <authorList>
            <person name="Herrera S."/>
            <person name="Cordes E."/>
        </authorList>
    </citation>
    <scope>NUCLEOTIDE SEQUENCE</scope>
    <source>
        <strain evidence="3">USNM1676648</strain>
        <tissue evidence="3">Polyp</tissue>
    </source>
</reference>
<dbReference type="OrthoDB" id="5983900at2759"/>
<dbReference type="AlphaFoldDB" id="A0A9W9YLK2"/>
<dbReference type="EMBL" id="MU827358">
    <property type="protein sequence ID" value="KAJ7351705.1"/>
    <property type="molecule type" value="Genomic_DNA"/>
</dbReference>
<keyword evidence="2" id="KW-0472">Membrane</keyword>
<keyword evidence="2" id="KW-1133">Transmembrane helix</keyword>
<feature type="transmembrane region" description="Helical" evidence="2">
    <location>
        <begin position="147"/>
        <end position="167"/>
    </location>
</feature>
<keyword evidence="2" id="KW-0812">Transmembrane</keyword>
<name>A0A9W9YLK2_9CNID</name>